<evidence type="ECO:0000313" key="3">
    <source>
        <dbReference type="Proteomes" id="UP000593591"/>
    </source>
</evidence>
<keyword evidence="1" id="KW-0472">Membrane</keyword>
<evidence type="ECO:0000256" key="1">
    <source>
        <dbReference type="SAM" id="Phobius"/>
    </source>
</evidence>
<organism evidence="2 3">
    <name type="scientific">Treponema rectale</name>
    <dbReference type="NCBI Taxonomy" id="744512"/>
    <lineage>
        <taxon>Bacteria</taxon>
        <taxon>Pseudomonadati</taxon>
        <taxon>Spirochaetota</taxon>
        <taxon>Spirochaetia</taxon>
        <taxon>Spirochaetales</taxon>
        <taxon>Treponemataceae</taxon>
        <taxon>Treponema</taxon>
    </lineage>
</organism>
<proteinExistence type="predicted"/>
<accession>A0A7M1XKU4</accession>
<evidence type="ECO:0000313" key="2">
    <source>
        <dbReference type="EMBL" id="QOS39421.1"/>
    </source>
</evidence>
<gene>
    <name evidence="2" type="ORF">DYE49_02690</name>
</gene>
<dbReference type="KEGG" id="trc:DYE49_02690"/>
<keyword evidence="1" id="KW-1133">Transmembrane helix</keyword>
<keyword evidence="1" id="KW-0812">Transmembrane</keyword>
<reference evidence="2 3" key="1">
    <citation type="submission" date="2018-08" db="EMBL/GenBank/DDBJ databases">
        <title>The first complete genome of Treponema rectale (CHPAT), a commensal spirochete of the bovine rectum.</title>
        <authorList>
            <person name="Staton G.J."/>
            <person name="Clegg S.R."/>
            <person name="Carter S.D."/>
            <person name="Radford A.D."/>
            <person name="Darby A."/>
            <person name="Hall N."/>
            <person name="Birtles R.J."/>
            <person name="Evans N.J."/>
        </authorList>
    </citation>
    <scope>NUCLEOTIDE SEQUENCE [LARGE SCALE GENOMIC DNA]</scope>
    <source>
        <strain evidence="2 3">CHPA</strain>
    </source>
</reference>
<dbReference type="AlphaFoldDB" id="A0A7M1XKU4"/>
<sequence>MLKEKKVTQSSIKESVDASRYLPPFFIFYNLLVLFGLLSVFLVLLLVVILPERGNGNAMLTAVIAIQLIGLVYFIPCYLLPEVYFLVRYKTYRRINISLMMVSTFFYACFYPLFYLFLAMFAH</sequence>
<feature type="transmembrane region" description="Helical" evidence="1">
    <location>
        <begin position="99"/>
        <end position="122"/>
    </location>
</feature>
<dbReference type="EMBL" id="CP031517">
    <property type="protein sequence ID" value="QOS39421.1"/>
    <property type="molecule type" value="Genomic_DNA"/>
</dbReference>
<feature type="transmembrane region" description="Helical" evidence="1">
    <location>
        <begin position="21"/>
        <end position="50"/>
    </location>
</feature>
<dbReference type="Proteomes" id="UP000593591">
    <property type="component" value="Chromosome"/>
</dbReference>
<feature type="transmembrane region" description="Helical" evidence="1">
    <location>
        <begin position="62"/>
        <end position="87"/>
    </location>
</feature>
<name>A0A7M1XKU4_9SPIR</name>
<protein>
    <submittedName>
        <fullName evidence="2">Uncharacterized protein</fullName>
    </submittedName>
</protein>